<dbReference type="Pfam" id="PF01169">
    <property type="entry name" value="GDT1"/>
    <property type="match status" value="2"/>
</dbReference>
<keyword evidence="5 6" id="KW-0472">Membrane</keyword>
<name>A0A2V3UUG2_9SPHN</name>
<evidence type="ECO:0000313" key="7">
    <source>
        <dbReference type="EMBL" id="PXW72952.1"/>
    </source>
</evidence>
<keyword evidence="8" id="KW-1185">Reference proteome</keyword>
<feature type="transmembrane region" description="Helical" evidence="6">
    <location>
        <begin position="35"/>
        <end position="63"/>
    </location>
</feature>
<dbReference type="GO" id="GO:0046873">
    <property type="term" value="F:metal ion transmembrane transporter activity"/>
    <property type="evidence" value="ECO:0007669"/>
    <property type="project" value="InterPro"/>
</dbReference>
<keyword evidence="4 6" id="KW-1133">Transmembrane helix</keyword>
<reference evidence="7 8" key="1">
    <citation type="submission" date="2018-05" db="EMBL/GenBank/DDBJ databases">
        <title>Genomic Encyclopedia of Type Strains, Phase IV (KMG-IV): sequencing the most valuable type-strain genomes for metagenomic binning, comparative biology and taxonomic classification.</title>
        <authorList>
            <person name="Goeker M."/>
        </authorList>
    </citation>
    <scope>NUCLEOTIDE SEQUENCE [LARGE SCALE GENOMIC DNA]</scope>
    <source>
        <strain evidence="7 8">DSM 3183</strain>
    </source>
</reference>
<keyword evidence="3 6" id="KW-0812">Transmembrane</keyword>
<dbReference type="AlphaFoldDB" id="A0A2V3UUG2"/>
<dbReference type="EMBL" id="QJJM01000011">
    <property type="protein sequence ID" value="PXW72952.1"/>
    <property type="molecule type" value="Genomic_DNA"/>
</dbReference>
<organism evidence="7 8">
    <name type="scientific">Blastomonas natatoria</name>
    <dbReference type="NCBI Taxonomy" id="34015"/>
    <lineage>
        <taxon>Bacteria</taxon>
        <taxon>Pseudomonadati</taxon>
        <taxon>Pseudomonadota</taxon>
        <taxon>Alphaproteobacteria</taxon>
        <taxon>Sphingomonadales</taxon>
        <taxon>Sphingomonadaceae</taxon>
        <taxon>Blastomonas</taxon>
    </lineage>
</organism>
<evidence type="ECO:0000256" key="5">
    <source>
        <dbReference type="ARBA" id="ARBA00023136"/>
    </source>
</evidence>
<evidence type="ECO:0000256" key="6">
    <source>
        <dbReference type="RuleBase" id="RU365102"/>
    </source>
</evidence>
<feature type="transmembrane region" description="Helical" evidence="6">
    <location>
        <begin position="131"/>
        <end position="154"/>
    </location>
</feature>
<feature type="transmembrane region" description="Helical" evidence="6">
    <location>
        <begin position="95"/>
        <end position="111"/>
    </location>
</feature>
<feature type="transmembrane region" description="Helical" evidence="6">
    <location>
        <begin position="166"/>
        <end position="186"/>
    </location>
</feature>
<dbReference type="OrthoDB" id="7585760at2"/>
<evidence type="ECO:0000256" key="2">
    <source>
        <dbReference type="ARBA" id="ARBA00009190"/>
    </source>
</evidence>
<sequence>MEAFFTTFLLTAITQAGDRAQLLCAALGQRFDRPVPLSIGVILASGAMAAIGALGGVAVGTWISLDALRLFYALSLLFAGLGMLAPRRAVDTLPGWRTGPVLTGLLGLFILQFGDKGQFIIAATAARNHDWVWPLVGGWAGMVVGLVPAIVWQAKLADWPIRSVRLGAGVVITLIGAALALGAFGLV</sequence>
<dbReference type="RefSeq" id="WP_110299643.1">
    <property type="nucleotide sequence ID" value="NZ_QJJM01000011.1"/>
</dbReference>
<proteinExistence type="inferred from homology"/>
<evidence type="ECO:0000313" key="8">
    <source>
        <dbReference type="Proteomes" id="UP000248014"/>
    </source>
</evidence>
<gene>
    <name evidence="7" type="ORF">C7451_11173</name>
</gene>
<comment type="subcellular location">
    <subcellularLocation>
        <location evidence="1 6">Membrane</location>
        <topology evidence="1 6">Multi-pass membrane protein</topology>
    </subcellularLocation>
</comment>
<dbReference type="InterPro" id="IPR001727">
    <property type="entry name" value="GDT1-like"/>
</dbReference>
<comment type="similarity">
    <text evidence="2 6">Belongs to the GDT1 family.</text>
</comment>
<evidence type="ECO:0000256" key="4">
    <source>
        <dbReference type="ARBA" id="ARBA00022989"/>
    </source>
</evidence>
<protein>
    <recommendedName>
        <fullName evidence="6">GDT1 family protein</fullName>
    </recommendedName>
</protein>
<evidence type="ECO:0000256" key="3">
    <source>
        <dbReference type="ARBA" id="ARBA00022692"/>
    </source>
</evidence>
<comment type="caution">
    <text evidence="7">The sequence shown here is derived from an EMBL/GenBank/DDBJ whole genome shotgun (WGS) entry which is preliminary data.</text>
</comment>
<evidence type="ECO:0000256" key="1">
    <source>
        <dbReference type="ARBA" id="ARBA00004141"/>
    </source>
</evidence>
<dbReference type="Proteomes" id="UP000248014">
    <property type="component" value="Unassembled WGS sequence"/>
</dbReference>
<accession>A0A2V3UUG2</accession>
<dbReference type="GO" id="GO:0016020">
    <property type="term" value="C:membrane"/>
    <property type="evidence" value="ECO:0007669"/>
    <property type="project" value="UniProtKB-SubCell"/>
</dbReference>
<feature type="transmembrane region" description="Helical" evidence="6">
    <location>
        <begin position="70"/>
        <end position="89"/>
    </location>
</feature>